<sequence>MEMRSTRPRFRRLLRRASSLGGLFVALSCSSGSPGSGSRVPRDPAPLPDAPPEDGRPVISIIAPSDSQLDGTLRG</sequence>
<gene>
    <name evidence="2" type="ORF">SOCE26_091650</name>
</gene>
<organism evidence="2 3">
    <name type="scientific">Sorangium cellulosum</name>
    <name type="common">Polyangium cellulosum</name>
    <dbReference type="NCBI Taxonomy" id="56"/>
    <lineage>
        <taxon>Bacteria</taxon>
        <taxon>Pseudomonadati</taxon>
        <taxon>Myxococcota</taxon>
        <taxon>Polyangia</taxon>
        <taxon>Polyangiales</taxon>
        <taxon>Polyangiaceae</taxon>
        <taxon>Sorangium</taxon>
    </lineage>
</organism>
<dbReference type="EMBL" id="CP012673">
    <property type="protein sequence ID" value="AUX47643.1"/>
    <property type="molecule type" value="Genomic_DNA"/>
</dbReference>
<dbReference type="PROSITE" id="PS51257">
    <property type="entry name" value="PROKAR_LIPOPROTEIN"/>
    <property type="match status" value="1"/>
</dbReference>
<reference evidence="2 3" key="1">
    <citation type="submission" date="2015-09" db="EMBL/GenBank/DDBJ databases">
        <title>Sorangium comparison.</title>
        <authorList>
            <person name="Zaburannyi N."/>
            <person name="Bunk B."/>
            <person name="Overmann J."/>
            <person name="Mueller R."/>
        </authorList>
    </citation>
    <scope>NUCLEOTIDE SEQUENCE [LARGE SCALE GENOMIC DNA]</scope>
    <source>
        <strain evidence="2 3">So ce26</strain>
    </source>
</reference>
<dbReference type="AlphaFoldDB" id="A0A2L0F7Y2"/>
<evidence type="ECO:0000313" key="2">
    <source>
        <dbReference type="EMBL" id="AUX47643.1"/>
    </source>
</evidence>
<feature type="compositionally biased region" description="Polar residues" evidence="1">
    <location>
        <begin position="65"/>
        <end position="75"/>
    </location>
</feature>
<protein>
    <submittedName>
        <fullName evidence="2">Uncharacterized protein</fullName>
    </submittedName>
</protein>
<name>A0A2L0F7Y2_SORCE</name>
<dbReference type="Proteomes" id="UP000238348">
    <property type="component" value="Chromosome"/>
</dbReference>
<proteinExistence type="predicted"/>
<feature type="region of interest" description="Disordered" evidence="1">
    <location>
        <begin position="30"/>
        <end position="75"/>
    </location>
</feature>
<accession>A0A2L0F7Y2</accession>
<evidence type="ECO:0000313" key="3">
    <source>
        <dbReference type="Proteomes" id="UP000238348"/>
    </source>
</evidence>
<evidence type="ECO:0000256" key="1">
    <source>
        <dbReference type="SAM" id="MobiDB-lite"/>
    </source>
</evidence>